<accession>A0A833LXF8</accession>
<evidence type="ECO:0000256" key="2">
    <source>
        <dbReference type="ARBA" id="ARBA00023157"/>
    </source>
</evidence>
<dbReference type="InterPro" id="IPR016187">
    <property type="entry name" value="CTDL_fold"/>
</dbReference>
<keyword evidence="1" id="KW-0732">Signal</keyword>
<reference evidence="4 5" key="1">
    <citation type="submission" date="2019-10" db="EMBL/GenBank/DDBJ databases">
        <title>Extracellular Electron Transfer in a Candidatus Methanoperedens spp. Enrichment Culture.</title>
        <authorList>
            <person name="Berger S."/>
            <person name="Rangel Shaw D."/>
            <person name="Berben T."/>
            <person name="In 'T Zandt M."/>
            <person name="Frank J."/>
            <person name="Reimann J."/>
            <person name="Jetten M.S.M."/>
            <person name="Welte C.U."/>
        </authorList>
    </citation>
    <scope>NUCLEOTIDE SEQUENCE [LARGE SCALE GENOMIC DNA]</scope>
    <source>
        <strain evidence="4">SB12</strain>
    </source>
</reference>
<comment type="caution">
    <text evidence="4">The sequence shown here is derived from an EMBL/GenBank/DDBJ whole genome shotgun (WGS) entry which is preliminary data.</text>
</comment>
<keyword evidence="2" id="KW-1015">Disulfide bond</keyword>
<sequence length="1376" mass="141700">MQHLLFFQLAGASGAICQPIISEAVYMRNKRSLQITVLQSLLALPLLFAFSCSKNLTDQLPEFFLFDAINPPLYSVSGAVNGLAPTMTSLVLANNSDSVTLNAPASDFVFPVRLRTDSSYNVVIATHPSNGSGSQLCDVVGGAGTIGNGDVSGITVNCADAATMRVSVPAGGLQGTGLVLLNNGGDPLTINGPIGSATDFAFKTPLVATSPGYSVTVSSHPINPYQTCNVTGGTGTYGGSYPDIVPGISAACVTNRYNIRANVTGLTSGTLVLTSDYPTYPAEAGPPAYPATTAGTETLNVTTSGVSAPFATKIRSNDTFTVGIQTQPSGQSCTVGTPTGTVTSADINVPVNCAPNSYFIQGDVIGLAGSNLRIAVTGGASQTINVSGTTFTSAAIPYGTTYTLRILNPTNPWQTCAFTDEGATGGAIGSSGATDAMGLAWNDQITGGSMNLAGDITGVEITCTTNSFTVSGTITGYAAGSYSQDMVVQLNGDPASNQTIAAPSSGSTTTFSFPALYAVNSGSTYNVAVVTNPIQTVGNTLFCAVSGNGTMQGANVTGVSISCSPAAAINVTVTGFGVSPASNFTLDPDGAGAYPATTVNGNGVYSFFVGNGQSYNFNTPTPPNQSCSWVTSSSGTMGATSVALALDCTPMIISTSVNADAGTLEFDKGTGPFTITFNKNINLPVSSNSSTSCASQAIQISMINAGGASVIPVNNNFTSCVPVSLSVSGNVLTVTPNANYMWYEATYKIRIRNSAITDTGGKSMAYTAASSCNPVQCYESATGFNTGGLVRLYETVGGSYNTDRSRSGMNLSGGTSTTTGVDGDGSGAMSFGAGNGLAGSNAGLPIGAADRTICGWVAPSANAGSSASIFLSYGPASSSAGYWLGYNNGIVYGGGYGFPFASSSFRLPLYSWTHVCSRVGGGFITLFLNGKNVGTNASSGLSTTLSGEFAVGNNSVMAANPFTGGSIDGVRIYNTALPERQIRYLATQVPTGLIARYDLAGDATDVSGFDNDLGGAATPAAGRFGVPGTAYSFSNQSLSGSESHYPTGTQPVSICVWARPTTLSNAVSTWDTLFDYGSGGSKFYFGFKQQKQTVYNSGVDLLEATWPNMATSVPFTMQPGSFNHYCAVYDGSTVTSYLNGSMTAAAAGVSITSLHGSLRIGQNLLGGMPFDGIIDDVSVYNRSLSLAEIRALVLQPNKRIFVTDNTYTGNLGGISGADAKCNNAGDNNHPGSGVYKALLADNTNRFPCHDSGFCTSGVVNSLDWVLRPNITYVRWDDSLPVAKADWSGVFDFSSSVFVNPVSNSGDVVWTGIFATNTLNFWQLRSDDKCNAWASTAYNTNGWGRSDAVDAFSISNGSDADQNVSCAEFKRLYCVEQ</sequence>
<dbReference type="SUPFAM" id="SSF49899">
    <property type="entry name" value="Concanavalin A-like lectins/glucanases"/>
    <property type="match status" value="2"/>
</dbReference>
<evidence type="ECO:0000256" key="1">
    <source>
        <dbReference type="ARBA" id="ARBA00022729"/>
    </source>
</evidence>
<dbReference type="Proteomes" id="UP000460298">
    <property type="component" value="Unassembled WGS sequence"/>
</dbReference>
<feature type="domain" description="LamG-like jellyroll fold" evidence="3">
    <location>
        <begin position="1050"/>
        <end position="1187"/>
    </location>
</feature>
<dbReference type="Gene3D" id="2.60.120.200">
    <property type="match status" value="2"/>
</dbReference>
<proteinExistence type="predicted"/>
<dbReference type="Pfam" id="PF13385">
    <property type="entry name" value="Laminin_G_3"/>
    <property type="match status" value="2"/>
</dbReference>
<name>A0A833LXF8_9LEPT</name>
<dbReference type="Pfam" id="PF07588">
    <property type="entry name" value="DUF1554"/>
    <property type="match status" value="1"/>
</dbReference>
<feature type="domain" description="LamG-like jellyroll fold" evidence="3">
    <location>
        <begin position="849"/>
        <end position="980"/>
    </location>
</feature>
<dbReference type="InterPro" id="IPR006558">
    <property type="entry name" value="LamG-like"/>
</dbReference>
<evidence type="ECO:0000313" key="4">
    <source>
        <dbReference type="EMBL" id="KAB2930858.1"/>
    </source>
</evidence>
<dbReference type="InterPro" id="IPR013320">
    <property type="entry name" value="ConA-like_dom_sf"/>
</dbReference>
<gene>
    <name evidence="4" type="ORF">F9K24_15450</name>
</gene>
<evidence type="ECO:0000313" key="5">
    <source>
        <dbReference type="Proteomes" id="UP000460298"/>
    </source>
</evidence>
<dbReference type="InterPro" id="IPR011448">
    <property type="entry name" value="DUF1554"/>
</dbReference>
<dbReference type="SUPFAM" id="SSF56436">
    <property type="entry name" value="C-type lectin-like"/>
    <property type="match status" value="1"/>
</dbReference>
<dbReference type="SMART" id="SM00560">
    <property type="entry name" value="LamGL"/>
    <property type="match status" value="2"/>
</dbReference>
<evidence type="ECO:0000259" key="3">
    <source>
        <dbReference type="SMART" id="SM00560"/>
    </source>
</evidence>
<organism evidence="4 5">
    <name type="scientific">Leptonema illini</name>
    <dbReference type="NCBI Taxonomy" id="183"/>
    <lineage>
        <taxon>Bacteria</taxon>
        <taxon>Pseudomonadati</taxon>
        <taxon>Spirochaetota</taxon>
        <taxon>Spirochaetia</taxon>
        <taxon>Leptospirales</taxon>
        <taxon>Leptospiraceae</taxon>
        <taxon>Leptonema</taxon>
    </lineage>
</organism>
<dbReference type="Gene3D" id="3.10.100.10">
    <property type="entry name" value="Mannose-Binding Protein A, subunit A"/>
    <property type="match status" value="1"/>
</dbReference>
<dbReference type="EMBL" id="WBUI01000017">
    <property type="protein sequence ID" value="KAB2930858.1"/>
    <property type="molecule type" value="Genomic_DNA"/>
</dbReference>
<protein>
    <submittedName>
        <fullName evidence="4">DUF1554 domain-containing protein</fullName>
    </submittedName>
</protein>
<dbReference type="InterPro" id="IPR016186">
    <property type="entry name" value="C-type_lectin-like/link_sf"/>
</dbReference>